<name>X0YTE9_9ZZZZ</name>
<keyword evidence="1" id="KW-0472">Membrane</keyword>
<evidence type="ECO:0000313" key="2">
    <source>
        <dbReference type="EMBL" id="GAG59859.1"/>
    </source>
</evidence>
<dbReference type="AlphaFoldDB" id="X0YTE9"/>
<organism evidence="2">
    <name type="scientific">marine sediment metagenome</name>
    <dbReference type="NCBI Taxonomy" id="412755"/>
    <lineage>
        <taxon>unclassified sequences</taxon>
        <taxon>metagenomes</taxon>
        <taxon>ecological metagenomes</taxon>
    </lineage>
</organism>
<protein>
    <submittedName>
        <fullName evidence="2">Uncharacterized protein</fullName>
    </submittedName>
</protein>
<sequence>MDYVINLLSVSLYEGLAYGFVTLGVYITFRVL</sequence>
<feature type="non-terminal residue" evidence="2">
    <location>
        <position position="32"/>
    </location>
</feature>
<feature type="transmembrane region" description="Helical" evidence="1">
    <location>
        <begin position="12"/>
        <end position="29"/>
    </location>
</feature>
<accession>X0YTE9</accession>
<keyword evidence="1" id="KW-0812">Transmembrane</keyword>
<proteinExistence type="predicted"/>
<gene>
    <name evidence="2" type="ORF">S01H4_09899</name>
</gene>
<dbReference type="EMBL" id="BART01003678">
    <property type="protein sequence ID" value="GAG59859.1"/>
    <property type="molecule type" value="Genomic_DNA"/>
</dbReference>
<reference evidence="2" key="1">
    <citation type="journal article" date="2014" name="Front. Microbiol.">
        <title>High frequency of phylogenetically diverse reductive dehalogenase-homologous genes in deep subseafloor sedimentary metagenomes.</title>
        <authorList>
            <person name="Kawai M."/>
            <person name="Futagami T."/>
            <person name="Toyoda A."/>
            <person name="Takaki Y."/>
            <person name="Nishi S."/>
            <person name="Hori S."/>
            <person name="Arai W."/>
            <person name="Tsubouchi T."/>
            <person name="Morono Y."/>
            <person name="Uchiyama I."/>
            <person name="Ito T."/>
            <person name="Fujiyama A."/>
            <person name="Inagaki F."/>
            <person name="Takami H."/>
        </authorList>
    </citation>
    <scope>NUCLEOTIDE SEQUENCE</scope>
    <source>
        <strain evidence="2">Expedition CK06-06</strain>
    </source>
</reference>
<comment type="caution">
    <text evidence="2">The sequence shown here is derived from an EMBL/GenBank/DDBJ whole genome shotgun (WGS) entry which is preliminary data.</text>
</comment>
<evidence type="ECO:0000256" key="1">
    <source>
        <dbReference type="SAM" id="Phobius"/>
    </source>
</evidence>
<keyword evidence="1" id="KW-1133">Transmembrane helix</keyword>